<reference evidence="3" key="2">
    <citation type="submission" date="2015-01" db="EMBL/GenBank/DDBJ databases">
        <title>Evolutionary Origins and Diversification of the Mycorrhizal Mutualists.</title>
        <authorList>
            <consortium name="DOE Joint Genome Institute"/>
            <consortium name="Mycorrhizal Genomics Consortium"/>
            <person name="Kohler A."/>
            <person name="Kuo A."/>
            <person name="Nagy L.G."/>
            <person name="Floudas D."/>
            <person name="Copeland A."/>
            <person name="Barry K.W."/>
            <person name="Cichocki N."/>
            <person name="Veneault-Fourrey C."/>
            <person name="LaButti K."/>
            <person name="Lindquist E.A."/>
            <person name="Lipzen A."/>
            <person name="Lundell T."/>
            <person name="Morin E."/>
            <person name="Murat C."/>
            <person name="Riley R."/>
            <person name="Ohm R."/>
            <person name="Sun H."/>
            <person name="Tunlid A."/>
            <person name="Henrissat B."/>
            <person name="Grigoriev I.V."/>
            <person name="Hibbett D.S."/>
            <person name="Martin F."/>
        </authorList>
    </citation>
    <scope>NUCLEOTIDE SEQUENCE [LARGE SCALE GENOMIC DNA]</scope>
    <source>
        <strain evidence="3">h7</strain>
    </source>
</reference>
<name>A0A0C3C5C0_HEBCY</name>
<feature type="region of interest" description="Disordered" evidence="1">
    <location>
        <begin position="139"/>
        <end position="180"/>
    </location>
</feature>
<accession>A0A0C3C5C0</accession>
<gene>
    <name evidence="2" type="ORF">M413DRAFT_12460</name>
</gene>
<proteinExistence type="predicted"/>
<evidence type="ECO:0000256" key="1">
    <source>
        <dbReference type="SAM" id="MobiDB-lite"/>
    </source>
</evidence>
<keyword evidence="3" id="KW-1185">Reference proteome</keyword>
<evidence type="ECO:0000313" key="2">
    <source>
        <dbReference type="EMBL" id="KIM38786.1"/>
    </source>
</evidence>
<dbReference type="HOGENOM" id="CLU_1496391_0_0_1"/>
<organism evidence="2 3">
    <name type="scientific">Hebeloma cylindrosporum</name>
    <dbReference type="NCBI Taxonomy" id="76867"/>
    <lineage>
        <taxon>Eukaryota</taxon>
        <taxon>Fungi</taxon>
        <taxon>Dikarya</taxon>
        <taxon>Basidiomycota</taxon>
        <taxon>Agaricomycotina</taxon>
        <taxon>Agaricomycetes</taxon>
        <taxon>Agaricomycetidae</taxon>
        <taxon>Agaricales</taxon>
        <taxon>Agaricineae</taxon>
        <taxon>Hymenogastraceae</taxon>
        <taxon>Hebeloma</taxon>
    </lineage>
</organism>
<dbReference type="Proteomes" id="UP000053424">
    <property type="component" value="Unassembled WGS sequence"/>
</dbReference>
<dbReference type="OrthoDB" id="3044119at2759"/>
<reference evidence="2 3" key="1">
    <citation type="submission" date="2014-04" db="EMBL/GenBank/DDBJ databases">
        <authorList>
            <consortium name="DOE Joint Genome Institute"/>
            <person name="Kuo A."/>
            <person name="Gay G."/>
            <person name="Dore J."/>
            <person name="Kohler A."/>
            <person name="Nagy L.G."/>
            <person name="Floudas D."/>
            <person name="Copeland A."/>
            <person name="Barry K.W."/>
            <person name="Cichocki N."/>
            <person name="Veneault-Fourrey C."/>
            <person name="LaButti K."/>
            <person name="Lindquist E.A."/>
            <person name="Lipzen A."/>
            <person name="Lundell T."/>
            <person name="Morin E."/>
            <person name="Murat C."/>
            <person name="Sun H."/>
            <person name="Tunlid A."/>
            <person name="Henrissat B."/>
            <person name="Grigoriev I.V."/>
            <person name="Hibbett D.S."/>
            <person name="Martin F."/>
            <person name="Nordberg H.P."/>
            <person name="Cantor M.N."/>
            <person name="Hua S.X."/>
        </authorList>
    </citation>
    <scope>NUCLEOTIDE SEQUENCE [LARGE SCALE GENOMIC DNA]</scope>
    <source>
        <strain evidence="3">h7</strain>
    </source>
</reference>
<feature type="compositionally biased region" description="Acidic residues" evidence="1">
    <location>
        <begin position="168"/>
        <end position="180"/>
    </location>
</feature>
<evidence type="ECO:0000313" key="3">
    <source>
        <dbReference type="Proteomes" id="UP000053424"/>
    </source>
</evidence>
<dbReference type="EMBL" id="KN831788">
    <property type="protein sequence ID" value="KIM38786.1"/>
    <property type="molecule type" value="Genomic_DNA"/>
</dbReference>
<dbReference type="AlphaFoldDB" id="A0A0C3C5C0"/>
<sequence>MNKNTQKTPTTLMTIPEGFTTQVGPDGKHYWVPPYLIPALDQAFVAHQSKADQLSDQENFNHHAEVLALQERLEISYKDASHHLYLAEVEKLKVADAKHQAFKGLNVCIKDYIQGVNLQFSNPGNVDIHINNDTETSSTGAAAATAAPTTVSTPATTNMTNHAFAAADEADEDDSDDEDD</sequence>
<feature type="compositionally biased region" description="Low complexity" evidence="1">
    <location>
        <begin position="139"/>
        <end position="157"/>
    </location>
</feature>
<protein>
    <submittedName>
        <fullName evidence="2">Uncharacterized protein</fullName>
    </submittedName>
</protein>